<feature type="domain" description="ABC transporter" evidence="4">
    <location>
        <begin position="13"/>
        <end position="238"/>
    </location>
</feature>
<keyword evidence="3 5" id="KW-0067">ATP-binding</keyword>
<reference evidence="5 6" key="1">
    <citation type="submission" date="2016-10" db="EMBL/GenBank/DDBJ databases">
        <authorList>
            <person name="de Groot N.N."/>
        </authorList>
    </citation>
    <scope>NUCLEOTIDE SEQUENCE [LARGE SCALE GENOMIC DNA]</scope>
    <source>
        <strain evidence="5 6">DSM 15230</strain>
    </source>
</reference>
<dbReference type="InterPro" id="IPR027417">
    <property type="entry name" value="P-loop_NTPase"/>
</dbReference>
<name>A0A1G5VCJ5_9FIRM</name>
<dbReference type="AlphaFoldDB" id="A0A1G5VCJ5"/>
<evidence type="ECO:0000313" key="6">
    <source>
        <dbReference type="Proteomes" id="UP000199689"/>
    </source>
</evidence>
<dbReference type="PROSITE" id="PS50893">
    <property type="entry name" value="ABC_TRANSPORTER_2"/>
    <property type="match status" value="1"/>
</dbReference>
<dbReference type="GO" id="GO:0016887">
    <property type="term" value="F:ATP hydrolysis activity"/>
    <property type="evidence" value="ECO:0007669"/>
    <property type="project" value="InterPro"/>
</dbReference>
<dbReference type="InterPro" id="IPR015854">
    <property type="entry name" value="ABC_transpr_LolD-like"/>
</dbReference>
<dbReference type="CDD" id="cd03255">
    <property type="entry name" value="ABC_MJ0796_LolCDE_FtsE"/>
    <property type="match status" value="1"/>
</dbReference>
<dbReference type="InterPro" id="IPR017871">
    <property type="entry name" value="ABC_transporter-like_CS"/>
</dbReference>
<keyword evidence="6" id="KW-1185">Reference proteome</keyword>
<dbReference type="GO" id="GO:0022857">
    <property type="term" value="F:transmembrane transporter activity"/>
    <property type="evidence" value="ECO:0007669"/>
    <property type="project" value="TreeGrafter"/>
</dbReference>
<keyword evidence="1" id="KW-0813">Transport</keyword>
<dbReference type="PANTHER" id="PTHR24220:SF683">
    <property type="entry name" value="ABC TRANSPORTER ATP-BINDING PROTEIN"/>
    <property type="match status" value="1"/>
</dbReference>
<dbReference type="SMART" id="SM00382">
    <property type="entry name" value="AAA"/>
    <property type="match status" value="1"/>
</dbReference>
<dbReference type="Gene3D" id="3.40.50.300">
    <property type="entry name" value="P-loop containing nucleotide triphosphate hydrolases"/>
    <property type="match status" value="1"/>
</dbReference>
<evidence type="ECO:0000259" key="4">
    <source>
        <dbReference type="PROSITE" id="PS50893"/>
    </source>
</evidence>
<dbReference type="PROSITE" id="PS00211">
    <property type="entry name" value="ABC_TRANSPORTER_1"/>
    <property type="match status" value="1"/>
</dbReference>
<dbReference type="Proteomes" id="UP000199689">
    <property type="component" value="Unassembled WGS sequence"/>
</dbReference>
<protein>
    <submittedName>
        <fullName evidence="5">Putative ABC transport system ATP-binding protein</fullName>
    </submittedName>
</protein>
<dbReference type="InterPro" id="IPR017911">
    <property type="entry name" value="MacB-like_ATP-bd"/>
</dbReference>
<dbReference type="InterPro" id="IPR003593">
    <property type="entry name" value="AAA+_ATPase"/>
</dbReference>
<dbReference type="GO" id="GO:0005524">
    <property type="term" value="F:ATP binding"/>
    <property type="evidence" value="ECO:0007669"/>
    <property type="project" value="UniProtKB-KW"/>
</dbReference>
<accession>A0A1G5VCJ5</accession>
<dbReference type="EMBL" id="FMXA01000006">
    <property type="protein sequence ID" value="SDA43603.1"/>
    <property type="molecule type" value="Genomic_DNA"/>
</dbReference>
<sequence length="238" mass="26319">MMGADNMEAKEVIRLEHIGKSYYIGKQEVPVLTDINLVIAKGDFVSIMGPSGAGKSTLMNILGCLDRPTRGSYILNGKEVANQTDDELAYTRNREIGFVFQSFNLLPKLSALDNVILPMIYGNVFRNERVERATKMLEMVGLGNRINHMPAEMSGGQRQRVAIARALVNDPSIIMADEPTGNLDSKSTREVMEIFSHLYSMGKTIILVTHEDDVASYASRHVILSDGHISQDFRGALS</sequence>
<dbReference type="Pfam" id="PF00005">
    <property type="entry name" value="ABC_tran"/>
    <property type="match status" value="1"/>
</dbReference>
<dbReference type="InterPro" id="IPR003439">
    <property type="entry name" value="ABC_transporter-like_ATP-bd"/>
</dbReference>
<dbReference type="RefSeq" id="WP_270455896.1">
    <property type="nucleotide sequence ID" value="NZ_CALJSX010000016.1"/>
</dbReference>
<proteinExistence type="predicted"/>
<dbReference type="GeneID" id="87755584"/>
<dbReference type="STRING" id="209880.SAMN02910343_00543"/>
<dbReference type="PANTHER" id="PTHR24220">
    <property type="entry name" value="IMPORT ATP-BINDING PROTEIN"/>
    <property type="match status" value="1"/>
</dbReference>
<keyword evidence="2" id="KW-0547">Nucleotide-binding</keyword>
<evidence type="ECO:0000256" key="1">
    <source>
        <dbReference type="ARBA" id="ARBA00022448"/>
    </source>
</evidence>
<dbReference type="GO" id="GO:0005886">
    <property type="term" value="C:plasma membrane"/>
    <property type="evidence" value="ECO:0007669"/>
    <property type="project" value="TreeGrafter"/>
</dbReference>
<evidence type="ECO:0000313" key="5">
    <source>
        <dbReference type="EMBL" id="SDA43603.1"/>
    </source>
</evidence>
<dbReference type="FunFam" id="3.40.50.300:FF:000032">
    <property type="entry name" value="Export ABC transporter ATP-binding protein"/>
    <property type="match status" value="1"/>
</dbReference>
<evidence type="ECO:0000256" key="3">
    <source>
        <dbReference type="ARBA" id="ARBA00022840"/>
    </source>
</evidence>
<gene>
    <name evidence="5" type="ORF">SAMN02910343_00543</name>
</gene>
<dbReference type="SUPFAM" id="SSF52540">
    <property type="entry name" value="P-loop containing nucleoside triphosphate hydrolases"/>
    <property type="match status" value="1"/>
</dbReference>
<evidence type="ECO:0000256" key="2">
    <source>
        <dbReference type="ARBA" id="ARBA00022741"/>
    </source>
</evidence>
<dbReference type="GO" id="GO:0098796">
    <property type="term" value="C:membrane protein complex"/>
    <property type="evidence" value="ECO:0007669"/>
    <property type="project" value="UniProtKB-ARBA"/>
</dbReference>
<organism evidence="5 6">
    <name type="scientific">Allisonella histaminiformans</name>
    <dbReference type="NCBI Taxonomy" id="209880"/>
    <lineage>
        <taxon>Bacteria</taxon>
        <taxon>Bacillati</taxon>
        <taxon>Bacillota</taxon>
        <taxon>Negativicutes</taxon>
        <taxon>Veillonellales</taxon>
        <taxon>Veillonellaceae</taxon>
        <taxon>Allisonella</taxon>
    </lineage>
</organism>